<keyword evidence="3" id="KW-1185">Reference proteome</keyword>
<comment type="caution">
    <text evidence="2">The sequence shown here is derived from an EMBL/GenBank/DDBJ whole genome shotgun (WGS) entry which is preliminary data.</text>
</comment>
<dbReference type="EMBL" id="MNUE01000003">
    <property type="protein sequence ID" value="OJD39045.1"/>
    <property type="molecule type" value="Genomic_DNA"/>
</dbReference>
<proteinExistence type="predicted"/>
<feature type="region of interest" description="Disordered" evidence="1">
    <location>
        <begin position="27"/>
        <end position="70"/>
    </location>
</feature>
<organism evidence="2 3">
    <name type="scientific">Diplodia corticola</name>
    <dbReference type="NCBI Taxonomy" id="236234"/>
    <lineage>
        <taxon>Eukaryota</taxon>
        <taxon>Fungi</taxon>
        <taxon>Dikarya</taxon>
        <taxon>Ascomycota</taxon>
        <taxon>Pezizomycotina</taxon>
        <taxon>Dothideomycetes</taxon>
        <taxon>Dothideomycetes incertae sedis</taxon>
        <taxon>Botryosphaeriales</taxon>
        <taxon>Botryosphaeriaceae</taxon>
        <taxon>Diplodia</taxon>
    </lineage>
</organism>
<dbReference type="GeneID" id="31014379"/>
<accession>A0A1J9SHH9</accession>
<feature type="compositionally biased region" description="Polar residues" evidence="1">
    <location>
        <begin position="40"/>
        <end position="68"/>
    </location>
</feature>
<evidence type="ECO:0000256" key="1">
    <source>
        <dbReference type="SAM" id="MobiDB-lite"/>
    </source>
</evidence>
<dbReference type="STRING" id="236234.A0A1J9SHH9"/>
<dbReference type="AlphaFoldDB" id="A0A1J9SHH9"/>
<dbReference type="PANTHER" id="PTHR36922:SF1">
    <property type="entry name" value="DUF1993 DOMAIN-CONTAINING PROTEIN"/>
    <property type="match status" value="1"/>
</dbReference>
<dbReference type="OrthoDB" id="3724345at2759"/>
<sequence length="214" mass="23703">MTISLYDVTIPVLIRGLRNTHALVQKVSPDQRPSPPHHQTLISSFQPTNQTTPSSKTEPQASTWCQDNNRPETDILDARLAPDMRTFAFQIRACCVLSRSSTLTDAWRWWPSTTALDDESSLAGLAAALREHIGLLEGVGREEVEGREGVGRHLWTGGEEGVGFEAKFDDSIKFLNQFGLPNFWFHNTTAYALCRMKGVPLGKYDFLAGGGALE</sequence>
<dbReference type="PANTHER" id="PTHR36922">
    <property type="entry name" value="BLL2446 PROTEIN"/>
    <property type="match status" value="1"/>
</dbReference>
<dbReference type="Proteomes" id="UP000183809">
    <property type="component" value="Unassembled WGS sequence"/>
</dbReference>
<dbReference type="SUPFAM" id="SSF109854">
    <property type="entry name" value="DinB/YfiT-like putative metalloenzymes"/>
    <property type="match status" value="1"/>
</dbReference>
<protein>
    <submittedName>
        <fullName evidence="2">Uncharacterized protein</fullName>
    </submittedName>
</protein>
<name>A0A1J9SHH9_9PEZI</name>
<dbReference type="InterPro" id="IPR034660">
    <property type="entry name" value="DinB/YfiT-like"/>
</dbReference>
<evidence type="ECO:0000313" key="2">
    <source>
        <dbReference type="EMBL" id="OJD39045.1"/>
    </source>
</evidence>
<evidence type="ECO:0000313" key="3">
    <source>
        <dbReference type="Proteomes" id="UP000183809"/>
    </source>
</evidence>
<dbReference type="Gene3D" id="1.20.120.450">
    <property type="entry name" value="dinb family like domain"/>
    <property type="match status" value="1"/>
</dbReference>
<dbReference type="Pfam" id="PF09351">
    <property type="entry name" value="DUF1993"/>
    <property type="match status" value="1"/>
</dbReference>
<dbReference type="RefSeq" id="XP_020134656.1">
    <property type="nucleotide sequence ID" value="XM_020274118.1"/>
</dbReference>
<gene>
    <name evidence="2" type="ORF">BKCO1_3000219</name>
</gene>
<reference evidence="2 3" key="1">
    <citation type="submission" date="2016-10" db="EMBL/GenBank/DDBJ databases">
        <title>Proteomics and genomics reveal pathogen-plant mechanisms compatible with a hemibiotrophic lifestyle of Diplodia corticola.</title>
        <authorList>
            <person name="Fernandes I."/>
            <person name="De Jonge R."/>
            <person name="Van De Peer Y."/>
            <person name="Devreese B."/>
            <person name="Alves A."/>
            <person name="Esteves A.C."/>
        </authorList>
    </citation>
    <scope>NUCLEOTIDE SEQUENCE [LARGE SCALE GENOMIC DNA]</scope>
    <source>
        <strain evidence="2 3">CBS 112549</strain>
    </source>
</reference>
<dbReference type="InterPro" id="IPR018531">
    <property type="entry name" value="DUF1993"/>
</dbReference>